<dbReference type="InterPro" id="IPR021782">
    <property type="entry name" value="DUF3347"/>
</dbReference>
<dbReference type="RefSeq" id="WP_196991841.1">
    <property type="nucleotide sequence ID" value="NZ_JADWYR010000002.1"/>
</dbReference>
<evidence type="ECO:0000313" key="2">
    <source>
        <dbReference type="EMBL" id="MBG9377772.1"/>
    </source>
</evidence>
<dbReference type="EMBL" id="JADWYR010000002">
    <property type="protein sequence ID" value="MBG9377772.1"/>
    <property type="molecule type" value="Genomic_DNA"/>
</dbReference>
<dbReference type="Proteomes" id="UP000628448">
    <property type="component" value="Unassembled WGS sequence"/>
</dbReference>
<dbReference type="AlphaFoldDB" id="A0A931GYU1"/>
<feature type="domain" description="DUF3347" evidence="1">
    <location>
        <begin position="55"/>
        <end position="146"/>
    </location>
</feature>
<name>A0A931GYU1_9BACT</name>
<dbReference type="Pfam" id="PF11827">
    <property type="entry name" value="DUF3347"/>
    <property type="match status" value="1"/>
</dbReference>
<sequence>MKKGLIFLGLAVAIGAVYFIFFNKDESSQPAPEKQQPLAQGSNSERFNKPFNDMLNSYFELKDALVDWDTTKASSAATQLADLAAKVPVQELKADTTIIETARSFIGSVIAEAQGVAGEQTIGEKRKSFYTLSDNLYNLLRTVKYDQQVIYYDKCPMAFNEDETAYWLANKRDIVNPYLGNKHPKYKTSMLGCGEIEDSINFVNR</sequence>
<accession>A0A931GYU1</accession>
<protein>
    <submittedName>
        <fullName evidence="2">DUF3347 domain-containing protein</fullName>
    </submittedName>
</protein>
<comment type="caution">
    <text evidence="2">The sequence shown here is derived from an EMBL/GenBank/DDBJ whole genome shotgun (WGS) entry which is preliminary data.</text>
</comment>
<keyword evidence="3" id="KW-1185">Reference proteome</keyword>
<proteinExistence type="predicted"/>
<evidence type="ECO:0000259" key="1">
    <source>
        <dbReference type="Pfam" id="PF11827"/>
    </source>
</evidence>
<reference evidence="2" key="1">
    <citation type="submission" date="2020-11" db="EMBL/GenBank/DDBJ databases">
        <title>Bacterial whole genome sequence for Panacibacter sp. DH6.</title>
        <authorList>
            <person name="Le V."/>
            <person name="Ko S."/>
            <person name="Ahn C.-Y."/>
            <person name="Oh H.-M."/>
        </authorList>
    </citation>
    <scope>NUCLEOTIDE SEQUENCE</scope>
    <source>
        <strain evidence="2">DH6</strain>
    </source>
</reference>
<gene>
    <name evidence="2" type="ORF">I5907_16135</name>
</gene>
<organism evidence="2 3">
    <name type="scientific">Panacibacter microcysteis</name>
    <dbReference type="NCBI Taxonomy" id="2793269"/>
    <lineage>
        <taxon>Bacteria</taxon>
        <taxon>Pseudomonadati</taxon>
        <taxon>Bacteroidota</taxon>
        <taxon>Chitinophagia</taxon>
        <taxon>Chitinophagales</taxon>
        <taxon>Chitinophagaceae</taxon>
        <taxon>Panacibacter</taxon>
    </lineage>
</organism>
<evidence type="ECO:0000313" key="3">
    <source>
        <dbReference type="Proteomes" id="UP000628448"/>
    </source>
</evidence>